<dbReference type="PANTHER" id="PTHR47129">
    <property type="entry name" value="QUINONE OXIDOREDUCTASE 2"/>
    <property type="match status" value="1"/>
</dbReference>
<dbReference type="Gene3D" id="3.90.25.10">
    <property type="entry name" value="UDP-galactose 4-epimerase, domain 1"/>
    <property type="match status" value="1"/>
</dbReference>
<evidence type="ECO:0000313" key="2">
    <source>
        <dbReference type="EMBL" id="TCC57590.1"/>
    </source>
</evidence>
<reference evidence="2 3" key="1">
    <citation type="submission" date="2019-02" db="EMBL/GenBank/DDBJ databases">
        <title>Kribbella capetownensis sp. nov. and Kribbella speibonae sp. nov., isolated from soil.</title>
        <authorList>
            <person name="Curtis S.M."/>
            <person name="Norton I."/>
            <person name="Everest G.J."/>
            <person name="Meyers P.R."/>
        </authorList>
    </citation>
    <scope>NUCLEOTIDE SEQUENCE [LARGE SCALE GENOMIC DNA]</scope>
    <source>
        <strain evidence="2 3">NRRL B-24813</strain>
    </source>
</reference>
<dbReference type="SUPFAM" id="SSF51735">
    <property type="entry name" value="NAD(P)-binding Rossmann-fold domains"/>
    <property type="match status" value="1"/>
</dbReference>
<evidence type="ECO:0000313" key="3">
    <source>
        <dbReference type="Proteomes" id="UP000291144"/>
    </source>
</evidence>
<dbReference type="Pfam" id="PF13460">
    <property type="entry name" value="NAD_binding_10"/>
    <property type="match status" value="1"/>
</dbReference>
<dbReference type="PANTHER" id="PTHR47129:SF1">
    <property type="entry name" value="NMRA-LIKE DOMAIN-CONTAINING PROTEIN"/>
    <property type="match status" value="1"/>
</dbReference>
<dbReference type="Gene3D" id="3.40.50.720">
    <property type="entry name" value="NAD(P)-binding Rossmann-like Domain"/>
    <property type="match status" value="1"/>
</dbReference>
<gene>
    <name evidence="2" type="ORF">E0H73_29925</name>
</gene>
<keyword evidence="3" id="KW-1185">Reference proteome</keyword>
<dbReference type="InterPro" id="IPR052718">
    <property type="entry name" value="NmrA-type_oxidoreductase"/>
</dbReference>
<dbReference type="InterPro" id="IPR016040">
    <property type="entry name" value="NAD(P)-bd_dom"/>
</dbReference>
<feature type="domain" description="NAD(P)-binding" evidence="1">
    <location>
        <begin position="9"/>
        <end position="145"/>
    </location>
</feature>
<sequence>MSDLIAVTGATGALGTLIIDQLLARVPAERIVAIARNPAKAAALEAKRVQVRIADHDDRAAVDAALDGVDVALLVSGNEFGKRMIQHENVIRAAQQAGVSRIVYTSAAHADTSPTFIVTEHKATEQLIRESGLTYTMLRMNSYHENYVPFLTSAPETGVMIGSVHEGRVASADHLDYAEATAVVLTTDGHDNAAYELAGDTAWTYPELAAAIAEVSGKPVVYQDLSSEEHAEALRANGVDEQTVSFLVQLDRDVSNGVSADATGELHKLIGRPTISLVDGLRAIAARS</sequence>
<dbReference type="InterPro" id="IPR036291">
    <property type="entry name" value="NAD(P)-bd_dom_sf"/>
</dbReference>
<accession>A0A4R0KD29</accession>
<dbReference type="OrthoDB" id="5510591at2"/>
<comment type="caution">
    <text evidence="2">The sequence shown here is derived from an EMBL/GenBank/DDBJ whole genome shotgun (WGS) entry which is preliminary data.</text>
</comment>
<dbReference type="EMBL" id="SJKB01000010">
    <property type="protein sequence ID" value="TCC57590.1"/>
    <property type="molecule type" value="Genomic_DNA"/>
</dbReference>
<protein>
    <submittedName>
        <fullName evidence="2">SDR family oxidoreductase</fullName>
    </submittedName>
</protein>
<dbReference type="CDD" id="cd05269">
    <property type="entry name" value="TMR_SDR_a"/>
    <property type="match status" value="1"/>
</dbReference>
<proteinExistence type="predicted"/>
<name>A0A4R0KD29_9ACTN</name>
<dbReference type="Proteomes" id="UP000291144">
    <property type="component" value="Unassembled WGS sequence"/>
</dbReference>
<organism evidence="2 3">
    <name type="scientific">Kribbella pittospori</name>
    <dbReference type="NCBI Taxonomy" id="722689"/>
    <lineage>
        <taxon>Bacteria</taxon>
        <taxon>Bacillati</taxon>
        <taxon>Actinomycetota</taxon>
        <taxon>Actinomycetes</taxon>
        <taxon>Propionibacteriales</taxon>
        <taxon>Kribbellaceae</taxon>
        <taxon>Kribbella</taxon>
    </lineage>
</organism>
<dbReference type="RefSeq" id="WP_131361939.1">
    <property type="nucleotide sequence ID" value="NZ_SJKB01000010.1"/>
</dbReference>
<dbReference type="AlphaFoldDB" id="A0A4R0KD29"/>
<evidence type="ECO:0000259" key="1">
    <source>
        <dbReference type="Pfam" id="PF13460"/>
    </source>
</evidence>